<organism evidence="2 3">
    <name type="scientific">Nitrosomonas aestuarii</name>
    <dbReference type="NCBI Taxonomy" id="52441"/>
    <lineage>
        <taxon>Bacteria</taxon>
        <taxon>Pseudomonadati</taxon>
        <taxon>Pseudomonadota</taxon>
        <taxon>Betaproteobacteria</taxon>
        <taxon>Nitrosomonadales</taxon>
        <taxon>Nitrosomonadaceae</taxon>
        <taxon>Nitrosomonas</taxon>
    </lineage>
</organism>
<dbReference type="RefSeq" id="WP_090703962.1">
    <property type="nucleotide sequence ID" value="NZ_FOSP01000109.1"/>
</dbReference>
<keyword evidence="1" id="KW-1133">Transmembrane helix</keyword>
<evidence type="ECO:0000313" key="2">
    <source>
        <dbReference type="EMBL" id="SFL45940.1"/>
    </source>
</evidence>
<evidence type="ECO:0000313" key="3">
    <source>
        <dbReference type="Proteomes" id="UP000199533"/>
    </source>
</evidence>
<evidence type="ECO:0000256" key="1">
    <source>
        <dbReference type="SAM" id="Phobius"/>
    </source>
</evidence>
<keyword evidence="1" id="KW-0812">Transmembrane</keyword>
<name>A0A1I4HVS3_9PROT</name>
<dbReference type="Proteomes" id="UP000199533">
    <property type="component" value="Unassembled WGS sequence"/>
</dbReference>
<dbReference type="EMBL" id="FOSP01000109">
    <property type="protein sequence ID" value="SFL45940.1"/>
    <property type="molecule type" value="Genomic_DNA"/>
</dbReference>
<keyword evidence="1" id="KW-0472">Membrane</keyword>
<dbReference type="AlphaFoldDB" id="A0A1I4HVS3"/>
<reference evidence="3" key="1">
    <citation type="submission" date="2016-10" db="EMBL/GenBank/DDBJ databases">
        <authorList>
            <person name="Varghese N."/>
            <person name="Submissions S."/>
        </authorList>
    </citation>
    <scope>NUCLEOTIDE SEQUENCE [LARGE SCALE GENOMIC DNA]</scope>
    <source>
        <strain evidence="3">Nm69</strain>
    </source>
</reference>
<accession>A0A1I4HVS3</accession>
<sequence length="243" mass="27180">MDISIKKLEQQPTWTILVICSALIGSGFAVMNWYHEKQIIYITSKYEAEISGCREKLRGAKNERSRDKLQVATNYEQLDYNTASKYAGTGSRPNLASISGSAEVVDASSGVVFKENDPYPIDHNKVKIGAPVSLLKSIYPSGSLNPLYFGVGSLDGPFGGAIFFHNQDGMDPKITKISFFIKDELADQRIRSEAISTFQKYHHESSLMGRTIRWRILDTEITIEDGLMSLFSPSTLRIEKIKN</sequence>
<proteinExistence type="predicted"/>
<keyword evidence="3" id="KW-1185">Reference proteome</keyword>
<feature type="transmembrane region" description="Helical" evidence="1">
    <location>
        <begin position="12"/>
        <end position="34"/>
    </location>
</feature>
<protein>
    <submittedName>
        <fullName evidence="2">Uncharacterized protein</fullName>
    </submittedName>
</protein>
<gene>
    <name evidence="2" type="ORF">SAMN05216302_11091</name>
</gene>